<dbReference type="STRING" id="28128.HMPREF3226_02811"/>
<dbReference type="Proteomes" id="UP000070533">
    <property type="component" value="Unassembled WGS sequence"/>
</dbReference>
<dbReference type="PATRIC" id="fig|28128.5.peg.2897"/>
<dbReference type="AlphaFoldDB" id="A0A133PSY3"/>
<reference evidence="2" key="1">
    <citation type="submission" date="2016-01" db="EMBL/GenBank/DDBJ databases">
        <authorList>
            <person name="Mitreva M."/>
            <person name="Pepin K.H."/>
            <person name="Mihindukulasuriya K.A."/>
            <person name="Fulton R."/>
            <person name="Fronick C."/>
            <person name="O'Laughlin M."/>
            <person name="Miner T."/>
            <person name="Herter B."/>
            <person name="Rosa B.A."/>
            <person name="Cordes M."/>
            <person name="Tomlinson C."/>
            <person name="Wollam A."/>
            <person name="Palsikar V.B."/>
            <person name="Mardis E.R."/>
            <person name="Wilson R.K."/>
        </authorList>
    </citation>
    <scope>NUCLEOTIDE SEQUENCE [LARGE SCALE GENOMIC DNA]</scope>
    <source>
        <strain evidence="2">MJR7716</strain>
    </source>
</reference>
<gene>
    <name evidence="1" type="ORF">HMPREF3226_02811</name>
</gene>
<name>A0A133PSY3_9BACT</name>
<proteinExistence type="predicted"/>
<sequence>MGLIMIFKIFIDSFVVIRSWFIQNLCKFAPISDLPLNPTL</sequence>
<protein>
    <submittedName>
        <fullName evidence="1">Uncharacterized protein</fullName>
    </submittedName>
</protein>
<comment type="caution">
    <text evidence="1">The sequence shown here is derived from an EMBL/GenBank/DDBJ whole genome shotgun (WGS) entry which is preliminary data.</text>
</comment>
<evidence type="ECO:0000313" key="2">
    <source>
        <dbReference type="Proteomes" id="UP000070533"/>
    </source>
</evidence>
<keyword evidence="2" id="KW-1185">Reference proteome</keyword>
<organism evidence="1 2">
    <name type="scientific">Prevotella corporis</name>
    <dbReference type="NCBI Taxonomy" id="28128"/>
    <lineage>
        <taxon>Bacteria</taxon>
        <taxon>Pseudomonadati</taxon>
        <taxon>Bacteroidota</taxon>
        <taxon>Bacteroidia</taxon>
        <taxon>Bacteroidales</taxon>
        <taxon>Prevotellaceae</taxon>
        <taxon>Prevotella</taxon>
    </lineage>
</organism>
<accession>A0A133PSY3</accession>
<evidence type="ECO:0000313" key="1">
    <source>
        <dbReference type="EMBL" id="KXA31960.1"/>
    </source>
</evidence>
<dbReference type="EMBL" id="LRQG01000263">
    <property type="protein sequence ID" value="KXA31960.1"/>
    <property type="molecule type" value="Genomic_DNA"/>
</dbReference>